<dbReference type="Proteomes" id="UP000315215">
    <property type="component" value="Chromosome"/>
</dbReference>
<keyword evidence="3" id="KW-1185">Reference proteome</keyword>
<feature type="transmembrane region" description="Helical" evidence="1">
    <location>
        <begin position="37"/>
        <end position="60"/>
    </location>
</feature>
<accession>A0A516KE07</accession>
<feature type="transmembrane region" description="Helical" evidence="1">
    <location>
        <begin position="6"/>
        <end position="25"/>
    </location>
</feature>
<dbReference type="AlphaFoldDB" id="A0A516KE07"/>
<feature type="transmembrane region" description="Helical" evidence="1">
    <location>
        <begin position="66"/>
        <end position="82"/>
    </location>
</feature>
<evidence type="ECO:0000256" key="1">
    <source>
        <dbReference type="SAM" id="Phobius"/>
    </source>
</evidence>
<dbReference type="RefSeq" id="WP_143892391.1">
    <property type="nucleotide sequence ID" value="NZ_CP041666.1"/>
</dbReference>
<reference evidence="2 3" key="1">
    <citation type="submission" date="2019-07" db="EMBL/GenBank/DDBJ databases">
        <authorList>
            <person name="Li J."/>
        </authorList>
    </citation>
    <scope>NUCLEOTIDE SEQUENCE [LARGE SCALE GENOMIC DNA]</scope>
    <source>
        <strain evidence="2 3">TKL69</strain>
    </source>
</reference>
<dbReference type="KEGG" id="aqt:FN924_05165"/>
<sequence>MENKWVLLVIFEILAWASTFFMLYARYRLQSKWGFKIGVFLSILTGIIPQVTLGILNFIQEGKVDLFTLIIILLLLYGLTIGKKHIQKMDQWAKNKFLPSKQGG</sequence>
<keyword evidence="1" id="KW-1133">Transmembrane helix</keyword>
<protein>
    <submittedName>
        <fullName evidence="2">Uncharacterized protein</fullName>
    </submittedName>
</protein>
<evidence type="ECO:0000313" key="2">
    <source>
        <dbReference type="EMBL" id="QDP39620.1"/>
    </source>
</evidence>
<keyword evidence="1" id="KW-0812">Transmembrane</keyword>
<dbReference type="OrthoDB" id="1683959at2"/>
<organism evidence="2 3">
    <name type="scientific">Radiobacillus deserti</name>
    <dbReference type="NCBI Taxonomy" id="2594883"/>
    <lineage>
        <taxon>Bacteria</taxon>
        <taxon>Bacillati</taxon>
        <taxon>Bacillota</taxon>
        <taxon>Bacilli</taxon>
        <taxon>Bacillales</taxon>
        <taxon>Bacillaceae</taxon>
        <taxon>Radiobacillus</taxon>
    </lineage>
</organism>
<evidence type="ECO:0000313" key="3">
    <source>
        <dbReference type="Proteomes" id="UP000315215"/>
    </source>
</evidence>
<keyword evidence="1" id="KW-0472">Membrane</keyword>
<dbReference type="EMBL" id="CP041666">
    <property type="protein sequence ID" value="QDP39620.1"/>
    <property type="molecule type" value="Genomic_DNA"/>
</dbReference>
<proteinExistence type="predicted"/>
<gene>
    <name evidence="2" type="ORF">FN924_05165</name>
</gene>
<name>A0A516KE07_9BACI</name>